<name>A0A0C5VKZ2_9GAMM</name>
<evidence type="ECO:0000313" key="2">
    <source>
        <dbReference type="Proteomes" id="UP000032266"/>
    </source>
</evidence>
<dbReference type="Proteomes" id="UP000032266">
    <property type="component" value="Chromosome"/>
</dbReference>
<keyword evidence="2" id="KW-1185">Reference proteome</keyword>
<dbReference type="AlphaFoldDB" id="A0A0C5VKZ2"/>
<reference evidence="1 2" key="1">
    <citation type="submission" date="2014-01" db="EMBL/GenBank/DDBJ databases">
        <title>Full genme sequencing of cellulolytic bacterium Gynuella sunshinyii YC6258T gen. nov., sp. nov.</title>
        <authorList>
            <person name="Khan H."/>
            <person name="Chung E.J."/>
            <person name="Chung Y.R."/>
        </authorList>
    </citation>
    <scope>NUCLEOTIDE SEQUENCE [LARGE SCALE GENOMIC DNA]</scope>
    <source>
        <strain evidence="1 2">YC6258</strain>
    </source>
</reference>
<dbReference type="HOGENOM" id="CLU_3270786_0_0_6"/>
<organism evidence="1 2">
    <name type="scientific">Gynuella sunshinyii YC6258</name>
    <dbReference type="NCBI Taxonomy" id="1445510"/>
    <lineage>
        <taxon>Bacteria</taxon>
        <taxon>Pseudomonadati</taxon>
        <taxon>Pseudomonadota</taxon>
        <taxon>Gammaproteobacteria</taxon>
        <taxon>Oceanospirillales</taxon>
        <taxon>Saccharospirillaceae</taxon>
        <taxon>Gynuella</taxon>
    </lineage>
</organism>
<proteinExistence type="predicted"/>
<dbReference type="STRING" id="1445510.YC6258_03315"/>
<dbReference type="EMBL" id="CP007142">
    <property type="protein sequence ID" value="AJQ95352.1"/>
    <property type="molecule type" value="Genomic_DNA"/>
</dbReference>
<dbReference type="KEGG" id="gsn:YC6258_03315"/>
<evidence type="ECO:0000313" key="1">
    <source>
        <dbReference type="EMBL" id="AJQ95352.1"/>
    </source>
</evidence>
<protein>
    <submittedName>
        <fullName evidence="1">Uncharacterized protein</fullName>
    </submittedName>
</protein>
<sequence length="41" mass="4909">MIEYAWKLSSKTPFDKKCIEGKTSFRKFLEDDNGYRFFIPA</sequence>
<gene>
    <name evidence="1" type="ORF">YC6258_03315</name>
</gene>
<accession>A0A0C5VKZ2</accession>